<evidence type="ECO:0000313" key="2">
    <source>
        <dbReference type="EMBL" id="KAF9741469.1"/>
    </source>
</evidence>
<accession>A0A9P6GWH6</accession>
<feature type="region of interest" description="Disordered" evidence="1">
    <location>
        <begin position="43"/>
        <end position="66"/>
    </location>
</feature>
<proteinExistence type="predicted"/>
<sequence length="66" mass="7421">MVYYPVLKYIKKSDLRQAGPFTFSEDAKRADHSAALATCMAKPGQADRGLRQGPRQAMRPLQAWQP</sequence>
<dbReference type="AlphaFoldDB" id="A0A9P6GWH6"/>
<dbReference type="EMBL" id="WJXW01000001">
    <property type="protein sequence ID" value="KAF9741469.1"/>
    <property type="molecule type" value="Genomic_DNA"/>
</dbReference>
<dbReference type="Proteomes" id="UP000756921">
    <property type="component" value="Unassembled WGS sequence"/>
</dbReference>
<name>A0A9P6GWH6_9PLEO</name>
<organism evidence="2 3">
    <name type="scientific">Paraphaeosphaeria minitans</name>
    <dbReference type="NCBI Taxonomy" id="565426"/>
    <lineage>
        <taxon>Eukaryota</taxon>
        <taxon>Fungi</taxon>
        <taxon>Dikarya</taxon>
        <taxon>Ascomycota</taxon>
        <taxon>Pezizomycotina</taxon>
        <taxon>Dothideomycetes</taxon>
        <taxon>Pleosporomycetidae</taxon>
        <taxon>Pleosporales</taxon>
        <taxon>Massarineae</taxon>
        <taxon>Didymosphaeriaceae</taxon>
        <taxon>Paraphaeosphaeria</taxon>
    </lineage>
</organism>
<comment type="caution">
    <text evidence="2">The sequence shown here is derived from an EMBL/GenBank/DDBJ whole genome shotgun (WGS) entry which is preliminary data.</text>
</comment>
<reference evidence="2" key="1">
    <citation type="journal article" date="2020" name="Mol. Plant Microbe Interact.">
        <title>Genome Sequence of the Biocontrol Agent Coniothyrium minitans strain Conio (IMI 134523).</title>
        <authorList>
            <person name="Patel D."/>
            <person name="Shittu T.A."/>
            <person name="Baroncelli R."/>
            <person name="Muthumeenakshi S."/>
            <person name="Osborne T.H."/>
            <person name="Janganan T.K."/>
            <person name="Sreenivasaprasad S."/>
        </authorList>
    </citation>
    <scope>NUCLEOTIDE SEQUENCE</scope>
    <source>
        <strain evidence="2">Conio</strain>
    </source>
</reference>
<evidence type="ECO:0000256" key="1">
    <source>
        <dbReference type="SAM" id="MobiDB-lite"/>
    </source>
</evidence>
<gene>
    <name evidence="2" type="ORF">PMIN01_01008</name>
</gene>
<keyword evidence="3" id="KW-1185">Reference proteome</keyword>
<evidence type="ECO:0000313" key="3">
    <source>
        <dbReference type="Proteomes" id="UP000756921"/>
    </source>
</evidence>
<protein>
    <submittedName>
        <fullName evidence="2">Uncharacterized protein</fullName>
    </submittedName>
</protein>